<dbReference type="GO" id="GO:0005737">
    <property type="term" value="C:cytoplasm"/>
    <property type="evidence" value="ECO:0007669"/>
    <property type="project" value="EnsemblFungi"/>
</dbReference>
<dbReference type="GO" id="GO:0050850">
    <property type="term" value="P:positive regulation of calcium-mediated signaling"/>
    <property type="evidence" value="ECO:0007669"/>
    <property type="project" value="EnsemblFungi"/>
</dbReference>
<feature type="compositionally biased region" description="Polar residues" evidence="9">
    <location>
        <begin position="37"/>
        <end position="46"/>
    </location>
</feature>
<dbReference type="PANTHER" id="PTHR47448">
    <property type="entry name" value="DUAL SPECIFICITY MITOGEN-ACTIVATED PROTEIN KINASE KINASE DSOR1-LIKE PROTEIN"/>
    <property type="match status" value="1"/>
</dbReference>
<dbReference type="GO" id="GO:0030447">
    <property type="term" value="P:filamentous growth"/>
    <property type="evidence" value="ECO:0007669"/>
    <property type="project" value="UniProtKB-ARBA"/>
</dbReference>
<dbReference type="GO" id="GO:0000935">
    <property type="term" value="C:division septum"/>
    <property type="evidence" value="ECO:0007669"/>
    <property type="project" value="EnsemblFungi"/>
</dbReference>
<accession>W6MJP3</accession>
<name>W6MJP3_9ASCO</name>
<gene>
    <name evidence="11" type="ORF">KUCA_T00002738001</name>
</gene>
<keyword evidence="5 7" id="KW-0067">ATP-binding</keyword>
<evidence type="ECO:0000256" key="3">
    <source>
        <dbReference type="ARBA" id="ARBA00022741"/>
    </source>
</evidence>
<evidence type="ECO:0000256" key="8">
    <source>
        <dbReference type="RuleBase" id="RU000304"/>
    </source>
</evidence>
<dbReference type="EMBL" id="HG793127">
    <property type="protein sequence ID" value="CDK26764.1"/>
    <property type="molecule type" value="Genomic_DNA"/>
</dbReference>
<dbReference type="AlphaFoldDB" id="W6MJP3"/>
<dbReference type="PROSITE" id="PS50011">
    <property type="entry name" value="PROTEIN_KINASE_DOM"/>
    <property type="match status" value="1"/>
</dbReference>
<dbReference type="FunFam" id="3.30.200.20:FF:000040">
    <property type="entry name" value="Dual specificity mitogen-activated protein kinase kinase"/>
    <property type="match status" value="1"/>
</dbReference>
<dbReference type="GO" id="GO:0000196">
    <property type="term" value="P:cell integrity MAPK cascade"/>
    <property type="evidence" value="ECO:0007669"/>
    <property type="project" value="EnsemblFungi"/>
</dbReference>
<dbReference type="PROSITE" id="PS00108">
    <property type="entry name" value="PROTEIN_KINASE_ST"/>
    <property type="match status" value="1"/>
</dbReference>
<dbReference type="Proteomes" id="UP000019384">
    <property type="component" value="Unassembled WGS sequence"/>
</dbReference>
<proteinExistence type="inferred from homology"/>
<reference evidence="11" key="2">
    <citation type="submission" date="2014-02" db="EMBL/GenBank/DDBJ databases">
        <title>Complete DNA sequence of /Kuraishia capsulata/ illustrates novel genomic features among budding yeasts (/Saccharomycotina/).</title>
        <authorList>
            <person name="Morales L."/>
            <person name="Noel B."/>
            <person name="Porcel B."/>
            <person name="Marcet-Houben M."/>
            <person name="Hullo M-F."/>
            <person name="Sacerdot C."/>
            <person name="Tekaia F."/>
            <person name="Leh-Louis V."/>
            <person name="Despons L."/>
            <person name="Khanna V."/>
            <person name="Aury J-M."/>
            <person name="Barbe V."/>
            <person name="Couloux A."/>
            <person name="Labadie K."/>
            <person name="Pelletier E."/>
            <person name="Souciet J-L."/>
            <person name="Boekhout T."/>
            <person name="Gabaldon T."/>
            <person name="Wincker P."/>
            <person name="Dujon B."/>
        </authorList>
    </citation>
    <scope>NUCLEOTIDE SEQUENCE</scope>
    <source>
        <strain evidence="11">CBS 1993</strain>
    </source>
</reference>
<dbReference type="InterPro" id="IPR000719">
    <property type="entry name" value="Prot_kinase_dom"/>
</dbReference>
<dbReference type="Pfam" id="PF00069">
    <property type="entry name" value="Pkinase"/>
    <property type="match status" value="1"/>
</dbReference>
<dbReference type="SUPFAM" id="SSF56112">
    <property type="entry name" value="Protein kinase-like (PK-like)"/>
    <property type="match status" value="1"/>
</dbReference>
<feature type="region of interest" description="Disordered" evidence="9">
    <location>
        <begin position="1"/>
        <end position="82"/>
    </location>
</feature>
<protein>
    <recommendedName>
        <fullName evidence="10">Protein kinase domain-containing protein</fullName>
    </recommendedName>
</protein>
<evidence type="ECO:0000313" key="12">
    <source>
        <dbReference type="Proteomes" id="UP000019384"/>
    </source>
</evidence>
<dbReference type="GO" id="GO:0004674">
    <property type="term" value="F:protein serine/threonine kinase activity"/>
    <property type="evidence" value="ECO:0007669"/>
    <property type="project" value="UniProtKB-KW"/>
</dbReference>
<dbReference type="RefSeq" id="XP_022458763.1">
    <property type="nucleotide sequence ID" value="XM_022603015.1"/>
</dbReference>
<sequence>MPVPPPTLRPPMSIHKRRTRPKLPTLSIPTPPVLSAPLTSQDSQSARPIKIGEQRSGTNSSLGSSSQSTISESTPVSVPNDFDSPVLAMSTLSIGDDRKAELEAVCKKDIHELDADDWKLLSKSNEIEELELIGEGNGGSVKKCNWKSKNQIFALKTITTDPNPNVQTQIMRELNFNRSCKSKYIVDYYGTFMDEEDASIYICMEFMGGTSLDAIYKNIKSRNGRIGEKVIGKIAESVLQGLSYLHSRKIIHRDVKPQNILLDWDGSVKLCDFGVSGEVVNSLATTFTGTSYYMAPERIKNEPYTVSSDVWSLGLTLLEVAQGKFPFHNTDRTMALTPIELLSMILEFTPVLNDEPEEGITWSASFRNFLEYCLIKEPERRPSPRQMLEHPWIGGQVKKVVKMDKFVRKCWETN</sequence>
<evidence type="ECO:0000256" key="7">
    <source>
        <dbReference type="PROSITE-ProRule" id="PRU10141"/>
    </source>
</evidence>
<dbReference type="InterPro" id="IPR008271">
    <property type="entry name" value="Ser/Thr_kinase_AS"/>
</dbReference>
<feature type="binding site" evidence="7">
    <location>
        <position position="156"/>
    </location>
    <ligand>
        <name>ATP</name>
        <dbReference type="ChEBI" id="CHEBI:30616"/>
    </ligand>
</feature>
<dbReference type="InterPro" id="IPR017441">
    <property type="entry name" value="Protein_kinase_ATP_BS"/>
</dbReference>
<organism evidence="11 12">
    <name type="scientific">Kuraishia capsulata CBS 1993</name>
    <dbReference type="NCBI Taxonomy" id="1382522"/>
    <lineage>
        <taxon>Eukaryota</taxon>
        <taxon>Fungi</taxon>
        <taxon>Dikarya</taxon>
        <taxon>Ascomycota</taxon>
        <taxon>Saccharomycotina</taxon>
        <taxon>Pichiomycetes</taxon>
        <taxon>Pichiales</taxon>
        <taxon>Pichiaceae</taxon>
        <taxon>Kuraishia</taxon>
    </lineage>
</organism>
<dbReference type="STRING" id="1382522.W6MJP3"/>
<dbReference type="SMART" id="SM00220">
    <property type="entry name" value="S_TKc"/>
    <property type="match status" value="1"/>
</dbReference>
<dbReference type="InterPro" id="IPR011009">
    <property type="entry name" value="Kinase-like_dom_sf"/>
</dbReference>
<comment type="similarity">
    <text evidence="6">Belongs to the protein kinase superfamily. STE Ser/Thr protein kinase family. MAP kinase kinase subfamily.</text>
</comment>
<evidence type="ECO:0000256" key="9">
    <source>
        <dbReference type="SAM" id="MobiDB-lite"/>
    </source>
</evidence>
<dbReference type="InterPro" id="IPR050915">
    <property type="entry name" value="MAP_kinase_kinase"/>
</dbReference>
<keyword evidence="2" id="KW-0808">Transferase</keyword>
<dbReference type="PANTHER" id="PTHR47448:SF5">
    <property type="entry name" value="MITOGEN-ACTIVATED PROTEIN KINASE KINAE MKK2"/>
    <property type="match status" value="1"/>
</dbReference>
<keyword evidence="1 8" id="KW-0723">Serine/threonine-protein kinase</keyword>
<keyword evidence="12" id="KW-1185">Reference proteome</keyword>
<dbReference type="GO" id="GO:0005524">
    <property type="term" value="F:ATP binding"/>
    <property type="evidence" value="ECO:0007669"/>
    <property type="project" value="UniProtKB-UniRule"/>
</dbReference>
<dbReference type="FunFam" id="1.10.510.10:FF:000263">
    <property type="entry name" value="MAP kinase skh1/pek1"/>
    <property type="match status" value="1"/>
</dbReference>
<evidence type="ECO:0000256" key="1">
    <source>
        <dbReference type="ARBA" id="ARBA00022527"/>
    </source>
</evidence>
<evidence type="ECO:0000256" key="4">
    <source>
        <dbReference type="ARBA" id="ARBA00022777"/>
    </source>
</evidence>
<keyword evidence="3 7" id="KW-0547">Nucleotide-binding</keyword>
<dbReference type="GO" id="GO:0004708">
    <property type="term" value="F:MAP kinase kinase activity"/>
    <property type="evidence" value="ECO:0007669"/>
    <property type="project" value="EnsemblFungi"/>
</dbReference>
<feature type="compositionally biased region" description="Low complexity" evidence="9">
    <location>
        <begin position="56"/>
        <end position="77"/>
    </location>
</feature>
<dbReference type="GeneID" id="34520151"/>
<feature type="domain" description="Protein kinase" evidence="10">
    <location>
        <begin position="127"/>
        <end position="393"/>
    </location>
</feature>
<reference evidence="11" key="1">
    <citation type="submission" date="2013-12" db="EMBL/GenBank/DDBJ databases">
        <authorList>
            <person name="Genoscope - CEA"/>
        </authorList>
    </citation>
    <scope>NUCLEOTIDE SEQUENCE</scope>
    <source>
        <strain evidence="11">CBS 1993</strain>
    </source>
</reference>
<keyword evidence="4" id="KW-0418">Kinase</keyword>
<evidence type="ECO:0000313" key="11">
    <source>
        <dbReference type="EMBL" id="CDK26764.1"/>
    </source>
</evidence>
<dbReference type="Gene3D" id="1.10.510.10">
    <property type="entry name" value="Transferase(Phosphotransferase) domain 1"/>
    <property type="match status" value="1"/>
</dbReference>
<dbReference type="Gene3D" id="3.30.200.20">
    <property type="entry name" value="Phosphorylase Kinase, domain 1"/>
    <property type="match status" value="1"/>
</dbReference>
<dbReference type="HOGENOM" id="CLU_000288_63_23_1"/>
<dbReference type="OrthoDB" id="10252354at2759"/>
<evidence type="ECO:0000256" key="6">
    <source>
        <dbReference type="ARBA" id="ARBA00038035"/>
    </source>
</evidence>
<evidence type="ECO:0000256" key="5">
    <source>
        <dbReference type="ARBA" id="ARBA00022840"/>
    </source>
</evidence>
<evidence type="ECO:0000259" key="10">
    <source>
        <dbReference type="PROSITE" id="PS50011"/>
    </source>
</evidence>
<evidence type="ECO:0000256" key="2">
    <source>
        <dbReference type="ARBA" id="ARBA00022679"/>
    </source>
</evidence>
<dbReference type="PROSITE" id="PS00107">
    <property type="entry name" value="PROTEIN_KINASE_ATP"/>
    <property type="match status" value="1"/>
</dbReference>